<keyword evidence="12 17" id="KW-0521">NADP</keyword>
<evidence type="ECO:0000256" key="6">
    <source>
        <dbReference type="ARBA" id="ARBA00022605"/>
    </source>
</evidence>
<dbReference type="HAMAP" id="MF_00456">
    <property type="entry name" value="ProB"/>
    <property type="match status" value="1"/>
</dbReference>
<dbReference type="Pfam" id="PF00171">
    <property type="entry name" value="Aldedh"/>
    <property type="match status" value="1"/>
</dbReference>
<keyword evidence="7 17" id="KW-0641">Proline biosynthesis</keyword>
<comment type="pathway">
    <text evidence="1 17">Amino-acid biosynthesis; L-proline biosynthesis; L-glutamate 5-semialdehyde from L-glutamate: step 2/2.</text>
</comment>
<dbReference type="NCBIfam" id="TIGR01092">
    <property type="entry name" value="P5CS"/>
    <property type="match status" value="1"/>
</dbReference>
<dbReference type="InterPro" id="IPR001057">
    <property type="entry name" value="Glu/AcGlu_kinase"/>
</dbReference>
<evidence type="ECO:0000259" key="19">
    <source>
        <dbReference type="Pfam" id="PF00696"/>
    </source>
</evidence>
<evidence type="ECO:0000256" key="2">
    <source>
        <dbReference type="ARBA" id="ARBA00005185"/>
    </source>
</evidence>
<keyword evidence="9 17" id="KW-0547">Nucleotide-binding</keyword>
<dbReference type="InterPro" id="IPR000965">
    <property type="entry name" value="GPR_dom"/>
</dbReference>
<dbReference type="InterPro" id="IPR020593">
    <property type="entry name" value="G-glutamylP_reductase_CS"/>
</dbReference>
<dbReference type="EC" id="1.2.1.41" evidence="17"/>
<dbReference type="SUPFAM" id="SSF53720">
    <property type="entry name" value="ALDH-like"/>
    <property type="match status" value="1"/>
</dbReference>
<protein>
    <recommendedName>
        <fullName evidence="17">Delta-1-pyrroline-5-carboxylate synthase</fullName>
    </recommendedName>
    <domain>
        <recommendedName>
            <fullName evidence="17">Glutamate 5-kinase</fullName>
            <shortName evidence="17">GK</shortName>
            <ecNumber evidence="17">2.7.2.11</ecNumber>
        </recommendedName>
        <alternativeName>
            <fullName evidence="17">Gamma-glutamyl kinase</fullName>
        </alternativeName>
    </domain>
    <domain>
        <recommendedName>
            <fullName evidence="17">Gamma-glutamyl phosphate reductase</fullName>
            <shortName evidence="17">GPR</shortName>
            <ecNumber evidence="17">1.2.1.41</ecNumber>
        </recommendedName>
        <alternativeName>
            <fullName evidence="17">Glutamate-5-semialdehyde dehydrogenase</fullName>
        </alternativeName>
        <alternativeName>
            <fullName evidence="17">Glutamyl-gamma-semialdehyde dehydrogenase</fullName>
        </alternativeName>
    </domain>
</protein>
<comment type="catalytic activity">
    <reaction evidence="16 17">
        <text>L-glutamate + ATP = L-glutamyl 5-phosphate + ADP</text>
        <dbReference type="Rhea" id="RHEA:14877"/>
        <dbReference type="ChEBI" id="CHEBI:29985"/>
        <dbReference type="ChEBI" id="CHEBI:30616"/>
        <dbReference type="ChEBI" id="CHEBI:58274"/>
        <dbReference type="ChEBI" id="CHEBI:456216"/>
        <dbReference type="EC" id="2.7.2.11"/>
    </reaction>
</comment>
<evidence type="ECO:0000256" key="17">
    <source>
        <dbReference type="PIRNR" id="PIRNR036429"/>
    </source>
</evidence>
<evidence type="ECO:0000256" key="7">
    <source>
        <dbReference type="ARBA" id="ARBA00022650"/>
    </source>
</evidence>
<dbReference type="HAMAP" id="MF_00412">
    <property type="entry name" value="ProA"/>
    <property type="match status" value="1"/>
</dbReference>
<gene>
    <name evidence="20" type="ORF">BBJ29_003132</name>
</gene>
<name>A0A3R7JK49_9STRA</name>
<dbReference type="EC" id="2.7.2.11" evidence="17"/>
<dbReference type="Gene3D" id="3.40.1160.10">
    <property type="entry name" value="Acetylglutamate kinase-like"/>
    <property type="match status" value="1"/>
</dbReference>
<dbReference type="InterPro" id="IPR016163">
    <property type="entry name" value="Ald_DH_C"/>
</dbReference>
<dbReference type="Pfam" id="PF00696">
    <property type="entry name" value="AA_kinase"/>
    <property type="match status" value="1"/>
</dbReference>
<dbReference type="SUPFAM" id="SSF53633">
    <property type="entry name" value="Carbamate kinase-like"/>
    <property type="match status" value="1"/>
</dbReference>
<dbReference type="InterPro" id="IPR019797">
    <property type="entry name" value="Glutamate_5-kinase_CS"/>
</dbReference>
<organism evidence="20 21">
    <name type="scientific">Phytophthora kernoviae</name>
    <dbReference type="NCBI Taxonomy" id="325452"/>
    <lineage>
        <taxon>Eukaryota</taxon>
        <taxon>Sar</taxon>
        <taxon>Stramenopiles</taxon>
        <taxon>Oomycota</taxon>
        <taxon>Peronosporomycetes</taxon>
        <taxon>Peronosporales</taxon>
        <taxon>Peronosporaceae</taxon>
        <taxon>Phytophthora</taxon>
    </lineage>
</organism>
<keyword evidence="8 17" id="KW-0808">Transferase</keyword>
<dbReference type="UniPathway" id="UPA00098">
    <property type="reaction ID" value="UER00359"/>
</dbReference>
<evidence type="ECO:0000256" key="9">
    <source>
        <dbReference type="ARBA" id="ARBA00022741"/>
    </source>
</evidence>
<dbReference type="PIRSF" id="PIRSF036429">
    <property type="entry name" value="P5C_syn"/>
    <property type="match status" value="1"/>
</dbReference>
<dbReference type="InterPro" id="IPR016162">
    <property type="entry name" value="Ald_DH_N"/>
</dbReference>
<evidence type="ECO:0000256" key="11">
    <source>
        <dbReference type="ARBA" id="ARBA00022840"/>
    </source>
</evidence>
<dbReference type="NCBIfam" id="NF001221">
    <property type="entry name" value="PRK00197.1"/>
    <property type="match status" value="1"/>
</dbReference>
<dbReference type="GO" id="GO:0004350">
    <property type="term" value="F:glutamate-5-semialdehyde dehydrogenase activity"/>
    <property type="evidence" value="ECO:0007669"/>
    <property type="project" value="UniProtKB-UniRule"/>
</dbReference>
<evidence type="ECO:0000256" key="16">
    <source>
        <dbReference type="ARBA" id="ARBA00049141"/>
    </source>
</evidence>
<dbReference type="NCBIfam" id="TIGR00407">
    <property type="entry name" value="proA"/>
    <property type="match status" value="1"/>
</dbReference>
<dbReference type="NCBIfam" id="TIGR01027">
    <property type="entry name" value="proB"/>
    <property type="match status" value="1"/>
</dbReference>
<comment type="catalytic activity">
    <reaction evidence="15 17">
        <text>L-glutamate 5-semialdehyde + phosphate + NADP(+) = L-glutamyl 5-phosphate + NADPH + H(+)</text>
        <dbReference type="Rhea" id="RHEA:19541"/>
        <dbReference type="ChEBI" id="CHEBI:15378"/>
        <dbReference type="ChEBI" id="CHEBI:43474"/>
        <dbReference type="ChEBI" id="CHEBI:57783"/>
        <dbReference type="ChEBI" id="CHEBI:58066"/>
        <dbReference type="ChEBI" id="CHEBI:58274"/>
        <dbReference type="ChEBI" id="CHEBI:58349"/>
        <dbReference type="EC" id="1.2.1.41"/>
    </reaction>
</comment>
<evidence type="ECO:0000256" key="15">
    <source>
        <dbReference type="ARBA" id="ARBA00049024"/>
    </source>
</evidence>
<dbReference type="PANTHER" id="PTHR11063">
    <property type="entry name" value="GLUTAMATE SEMIALDEHYDE DEHYDROGENASE"/>
    <property type="match status" value="1"/>
</dbReference>
<evidence type="ECO:0000256" key="13">
    <source>
        <dbReference type="ARBA" id="ARBA00023002"/>
    </source>
</evidence>
<dbReference type="InterPro" id="IPR036393">
    <property type="entry name" value="AceGlu_kinase-like_sf"/>
</dbReference>
<keyword evidence="11 17" id="KW-0067">ATP-binding</keyword>
<dbReference type="PANTHER" id="PTHR11063:SF8">
    <property type="entry name" value="DELTA-1-PYRROLINE-5-CARBOXYLATE SYNTHASE"/>
    <property type="match status" value="1"/>
</dbReference>
<accession>A0A3R7JK49</accession>
<dbReference type="PRINTS" id="PR00474">
    <property type="entry name" value="GLU5KINASE"/>
</dbReference>
<dbReference type="FunFam" id="3.40.309.10:FF:000028">
    <property type="entry name" value="Gamma-glutamyl phosphate reductase"/>
    <property type="match status" value="1"/>
</dbReference>
<feature type="domain" description="Aspartate/glutamate/uridylate kinase" evidence="19">
    <location>
        <begin position="76"/>
        <end position="317"/>
    </location>
</feature>
<evidence type="ECO:0000256" key="5">
    <source>
        <dbReference type="ARBA" id="ARBA00022490"/>
    </source>
</evidence>
<evidence type="ECO:0000256" key="12">
    <source>
        <dbReference type="ARBA" id="ARBA00022857"/>
    </source>
</evidence>
<comment type="pathway">
    <text evidence="2 17">Amino-acid biosynthesis; L-proline biosynthesis; L-glutamate 5-semialdehyde from L-glutamate: step 1/2.</text>
</comment>
<keyword evidence="14" id="KW-0511">Multifunctional enzyme</keyword>
<dbReference type="EMBL" id="MBAD02002084">
    <property type="protein sequence ID" value="RLN49862.1"/>
    <property type="molecule type" value="Genomic_DNA"/>
</dbReference>
<dbReference type="InterPro" id="IPR005766">
    <property type="entry name" value="P5_carboxy_syn"/>
</dbReference>
<dbReference type="GO" id="GO:0055129">
    <property type="term" value="P:L-proline biosynthetic process"/>
    <property type="evidence" value="ECO:0007669"/>
    <property type="project" value="UniProtKB-UniPathway"/>
</dbReference>
<evidence type="ECO:0000256" key="4">
    <source>
        <dbReference type="ARBA" id="ARBA00009302"/>
    </source>
</evidence>
<evidence type="ECO:0000313" key="21">
    <source>
        <dbReference type="Proteomes" id="UP000284657"/>
    </source>
</evidence>
<proteinExistence type="inferred from homology"/>
<evidence type="ECO:0000256" key="1">
    <source>
        <dbReference type="ARBA" id="ARBA00004985"/>
    </source>
</evidence>
<dbReference type="Gene3D" id="3.40.605.10">
    <property type="entry name" value="Aldehyde Dehydrogenase, Chain A, domain 1"/>
    <property type="match status" value="1"/>
</dbReference>
<dbReference type="PROSITE" id="PS01223">
    <property type="entry name" value="PROA"/>
    <property type="match status" value="1"/>
</dbReference>
<dbReference type="InterPro" id="IPR016161">
    <property type="entry name" value="Ald_DH/histidinol_DH"/>
</dbReference>
<keyword evidence="10 17" id="KW-0418">Kinase</keyword>
<dbReference type="GO" id="GO:0005737">
    <property type="term" value="C:cytoplasm"/>
    <property type="evidence" value="ECO:0007669"/>
    <property type="project" value="InterPro"/>
</dbReference>
<sequence length="802" mass="86021">MFPLKLAAQPLLLTPQVQIERSFSKPPAVEHIRPKLRLNPPHITTMRKETMTHSHTFGGYAGERPITRQDLKHATRIVVKMGTSVVSTNGEPALGRIASVVEQMCMLKRQGKEVLLVTSGSVGIGRKRLNKQILLSASLRTHVQGNQQMLALEKKKGAMAAAGQIGLMSLYETLFSLYDVACSQVLVTASDFKTAKNRANMRDTMLNLLELDVVPIVNENDAVSASPDGTVFTDNDSLAALVGGEIEADLLMLLTDVEGLYNKPPSQPGAKIISVFRQENNDFKIGEKSSVGRGGMGAKIEAAQAAINQGVNAVVIASGFKYGVVSSIMKGSSLGTLFVANPGIESADSMSAEEMANAAREGCHQLQALSSAERADILFRIAEALKSNSETILKANRKDLKEAQKSSIDEGLLARLKLTEEKLNTLADGIRSIAESEEPIGRMLKRTELASGLILHQETASIGVLLVIFESRPDSLPQIAALALRSGNGLLLKGGKEALHSNAVLHRIIVNAVEESTGGKVKKDVIGLVTSREEISDLLQLDDVIDLCIPRGSGNMVSYIKKNTRIPVLGHAEGVCHMYIHSAADVKKAVELAIDAKTDYPAACNALETLLIDESLVTDGQEKDILSALEDAEINLHIAPNAAKLGVATAKSVPTSSLSTEYGTKDLTIEVVNSIGAAISHINEHSSGHTESIVTEDAGAAEQFQQMIDSACVFHNASTRFADGYRFGLGAEVGISTGRIHARGPVGVEGLLTTKWKLVSESGHTVSQFSGTKNKQPLKYTHKKLELIQKEANVARPRSSRL</sequence>
<reference evidence="20 21" key="1">
    <citation type="submission" date="2018-07" db="EMBL/GenBank/DDBJ databases">
        <title>Genome sequencing of oomycete isolates from Chile give support for New Zealand origin for Phytophthora kernoviae and make available the first Nothophytophthora sp. genome.</title>
        <authorList>
            <person name="Studholme D.J."/>
            <person name="Sanfuentes E."/>
            <person name="Panda P."/>
            <person name="Hill R."/>
            <person name="Sambles C."/>
            <person name="Grant M."/>
            <person name="Williams N.M."/>
            <person name="Mcdougal R.L."/>
        </authorList>
    </citation>
    <scope>NUCLEOTIDE SEQUENCE [LARGE SCALE GENOMIC DNA]</scope>
    <source>
        <strain evidence="20">Chile7</strain>
    </source>
</reference>
<comment type="similarity">
    <text evidence="4 17">In the N-terminal section; belongs to the glutamate 5-kinase family.</text>
</comment>
<feature type="domain" description="Aldehyde dehydrogenase" evidence="18">
    <location>
        <begin position="344"/>
        <end position="619"/>
    </location>
</feature>
<dbReference type="CDD" id="cd07079">
    <property type="entry name" value="ALDH_F18-19_ProA-GPR"/>
    <property type="match status" value="1"/>
</dbReference>
<dbReference type="GO" id="GO:0004349">
    <property type="term" value="F:glutamate 5-kinase activity"/>
    <property type="evidence" value="ECO:0007669"/>
    <property type="project" value="UniProtKB-UniRule"/>
</dbReference>
<evidence type="ECO:0000256" key="10">
    <source>
        <dbReference type="ARBA" id="ARBA00022777"/>
    </source>
</evidence>
<keyword evidence="6 17" id="KW-0028">Amino-acid biosynthesis</keyword>
<evidence type="ECO:0000313" key="20">
    <source>
        <dbReference type="EMBL" id="RLN49862.1"/>
    </source>
</evidence>
<dbReference type="Proteomes" id="UP000284657">
    <property type="component" value="Unassembled WGS sequence"/>
</dbReference>
<dbReference type="InterPro" id="IPR015590">
    <property type="entry name" value="Aldehyde_DH_dom"/>
</dbReference>
<dbReference type="GO" id="GO:0005524">
    <property type="term" value="F:ATP binding"/>
    <property type="evidence" value="ECO:0007669"/>
    <property type="project" value="UniProtKB-UniRule"/>
</dbReference>
<dbReference type="FunFam" id="3.40.1160.10:FF:000073">
    <property type="entry name" value="Delta-1-pyrroline-5-carboxylate synthase"/>
    <property type="match status" value="1"/>
</dbReference>
<evidence type="ECO:0000256" key="8">
    <source>
        <dbReference type="ARBA" id="ARBA00022679"/>
    </source>
</evidence>
<comment type="caution">
    <text evidence="20">The sequence shown here is derived from an EMBL/GenBank/DDBJ whole genome shotgun (WGS) entry which is preliminary data.</text>
</comment>
<dbReference type="Gene3D" id="3.40.309.10">
    <property type="entry name" value="Aldehyde Dehydrogenase, Chain A, domain 2"/>
    <property type="match status" value="1"/>
</dbReference>
<evidence type="ECO:0000256" key="3">
    <source>
        <dbReference type="ARBA" id="ARBA00006300"/>
    </source>
</evidence>
<keyword evidence="13 17" id="KW-0560">Oxidoreductase</keyword>
<dbReference type="InterPro" id="IPR001048">
    <property type="entry name" value="Asp/Glu/Uridylate_kinase"/>
</dbReference>
<evidence type="ECO:0000256" key="14">
    <source>
        <dbReference type="ARBA" id="ARBA00023268"/>
    </source>
</evidence>
<dbReference type="PROSITE" id="PS00902">
    <property type="entry name" value="GLUTAMATE_5_KINASE"/>
    <property type="match status" value="1"/>
</dbReference>
<evidence type="ECO:0000259" key="18">
    <source>
        <dbReference type="Pfam" id="PF00171"/>
    </source>
</evidence>
<keyword evidence="5" id="KW-0963">Cytoplasm</keyword>
<dbReference type="AlphaFoldDB" id="A0A3R7JK49"/>
<dbReference type="InterPro" id="IPR005715">
    <property type="entry name" value="Glu_5kinase/COase_Synthase"/>
</dbReference>
<comment type="similarity">
    <text evidence="3 17">In the C-terminal section; belongs to the gamma-glutamyl phosphate reductase family.</text>
</comment>